<sequence>MDNFHAHQFKVRSSGEVITSLNIIHTTAQSLPSPTPMEVFEDFPPIHALDDQLFGPVDREGLGLPMLGNMFSLDHAYLAHLADMDTDDVAVSQVHKPLDQLFNFLAV</sequence>
<dbReference type="EMBL" id="MU154803">
    <property type="protein sequence ID" value="KAF9487215.1"/>
    <property type="molecule type" value="Genomic_DNA"/>
</dbReference>
<gene>
    <name evidence="1" type="ORF">BDN71DRAFT_1514193</name>
</gene>
<organism evidence="1 2">
    <name type="scientific">Pleurotus eryngii</name>
    <name type="common">Boletus of the steppes</name>
    <dbReference type="NCBI Taxonomy" id="5323"/>
    <lineage>
        <taxon>Eukaryota</taxon>
        <taxon>Fungi</taxon>
        <taxon>Dikarya</taxon>
        <taxon>Basidiomycota</taxon>
        <taxon>Agaricomycotina</taxon>
        <taxon>Agaricomycetes</taxon>
        <taxon>Agaricomycetidae</taxon>
        <taxon>Agaricales</taxon>
        <taxon>Pleurotineae</taxon>
        <taxon>Pleurotaceae</taxon>
        <taxon>Pleurotus</taxon>
    </lineage>
</organism>
<comment type="caution">
    <text evidence="1">The sequence shown here is derived from an EMBL/GenBank/DDBJ whole genome shotgun (WGS) entry which is preliminary data.</text>
</comment>
<protein>
    <submittedName>
        <fullName evidence="1">Uncharacterized protein</fullName>
    </submittedName>
</protein>
<keyword evidence="2" id="KW-1185">Reference proteome</keyword>
<dbReference type="Proteomes" id="UP000807025">
    <property type="component" value="Unassembled WGS sequence"/>
</dbReference>
<evidence type="ECO:0000313" key="2">
    <source>
        <dbReference type="Proteomes" id="UP000807025"/>
    </source>
</evidence>
<reference evidence="1" key="1">
    <citation type="submission" date="2020-11" db="EMBL/GenBank/DDBJ databases">
        <authorList>
            <consortium name="DOE Joint Genome Institute"/>
            <person name="Ahrendt S."/>
            <person name="Riley R."/>
            <person name="Andreopoulos W."/>
            <person name="Labutti K."/>
            <person name="Pangilinan J."/>
            <person name="Ruiz-Duenas F.J."/>
            <person name="Barrasa J.M."/>
            <person name="Sanchez-Garcia M."/>
            <person name="Camarero S."/>
            <person name="Miyauchi S."/>
            <person name="Serrano A."/>
            <person name="Linde D."/>
            <person name="Babiker R."/>
            <person name="Drula E."/>
            <person name="Ayuso-Fernandez I."/>
            <person name="Pacheco R."/>
            <person name="Padilla G."/>
            <person name="Ferreira P."/>
            <person name="Barriuso J."/>
            <person name="Kellner H."/>
            <person name="Castanera R."/>
            <person name="Alfaro M."/>
            <person name="Ramirez L."/>
            <person name="Pisabarro A.G."/>
            <person name="Kuo A."/>
            <person name="Tritt A."/>
            <person name="Lipzen A."/>
            <person name="He G."/>
            <person name="Yan M."/>
            <person name="Ng V."/>
            <person name="Cullen D."/>
            <person name="Martin F."/>
            <person name="Rosso M.-N."/>
            <person name="Henrissat B."/>
            <person name="Hibbett D."/>
            <person name="Martinez A.T."/>
            <person name="Grigoriev I.V."/>
        </authorList>
    </citation>
    <scope>NUCLEOTIDE SEQUENCE</scope>
    <source>
        <strain evidence="1">ATCC 90797</strain>
    </source>
</reference>
<proteinExistence type="predicted"/>
<evidence type="ECO:0000313" key="1">
    <source>
        <dbReference type="EMBL" id="KAF9487215.1"/>
    </source>
</evidence>
<dbReference type="AlphaFoldDB" id="A0A9P5ZIG2"/>
<accession>A0A9P5ZIG2</accession>
<name>A0A9P5ZIG2_PLEER</name>